<evidence type="ECO:0000256" key="10">
    <source>
        <dbReference type="HAMAP-Rule" id="MF_00321"/>
    </source>
</evidence>
<dbReference type="PANTHER" id="PTHR11649:SF13">
    <property type="entry name" value="ENGB-TYPE G DOMAIN-CONTAINING PROTEIN"/>
    <property type="match status" value="1"/>
</dbReference>
<proteinExistence type="inferred from homology"/>
<dbReference type="PANTHER" id="PTHR11649">
    <property type="entry name" value="MSS1/TRME-RELATED GTP-BINDING PROTEIN"/>
    <property type="match status" value="1"/>
</dbReference>
<comment type="caution">
    <text evidence="12">The sequence shown here is derived from an EMBL/GenBank/DDBJ whole genome shotgun (WGS) entry which is preliminary data.</text>
</comment>
<keyword evidence="3 10" id="KW-0132">Cell division</keyword>
<dbReference type="Gene3D" id="3.40.50.300">
    <property type="entry name" value="P-loop containing nucleotide triphosphate hydrolases"/>
    <property type="match status" value="1"/>
</dbReference>
<dbReference type="SUPFAM" id="SSF52540">
    <property type="entry name" value="P-loop containing nucleoside triphosphate hydrolases"/>
    <property type="match status" value="1"/>
</dbReference>
<dbReference type="NCBIfam" id="TIGR00231">
    <property type="entry name" value="small_GTP"/>
    <property type="match status" value="1"/>
</dbReference>
<evidence type="ECO:0000256" key="4">
    <source>
        <dbReference type="ARBA" id="ARBA00022723"/>
    </source>
</evidence>
<organism evidence="12 13">
    <name type="scientific">Lacticaseibacillus yichunensis</name>
    <dbReference type="NCBI Taxonomy" id="2486015"/>
    <lineage>
        <taxon>Bacteria</taxon>
        <taxon>Bacillati</taxon>
        <taxon>Bacillota</taxon>
        <taxon>Bacilli</taxon>
        <taxon>Lactobacillales</taxon>
        <taxon>Lactobacillaceae</taxon>
        <taxon>Lacticaseibacillus</taxon>
    </lineage>
</organism>
<evidence type="ECO:0000256" key="2">
    <source>
        <dbReference type="ARBA" id="ARBA00009638"/>
    </source>
</evidence>
<evidence type="ECO:0000259" key="11">
    <source>
        <dbReference type="PROSITE" id="PS51706"/>
    </source>
</evidence>
<dbReference type="RefSeq" id="WP_125697084.1">
    <property type="nucleotide sequence ID" value="NZ_JBHTOG010000005.1"/>
</dbReference>
<evidence type="ECO:0000256" key="6">
    <source>
        <dbReference type="ARBA" id="ARBA00022842"/>
    </source>
</evidence>
<dbReference type="PROSITE" id="PS51706">
    <property type="entry name" value="G_ENGB"/>
    <property type="match status" value="1"/>
</dbReference>
<evidence type="ECO:0000256" key="7">
    <source>
        <dbReference type="ARBA" id="ARBA00023134"/>
    </source>
</evidence>
<evidence type="ECO:0000256" key="1">
    <source>
        <dbReference type="ARBA" id="ARBA00001946"/>
    </source>
</evidence>
<dbReference type="CDD" id="cd01876">
    <property type="entry name" value="YihA_EngB"/>
    <property type="match status" value="1"/>
</dbReference>
<dbReference type="HAMAP" id="MF_00321">
    <property type="entry name" value="GTPase_EngB"/>
    <property type="match status" value="1"/>
</dbReference>
<dbReference type="InterPro" id="IPR019987">
    <property type="entry name" value="GTP-bd_ribosome_bio_YsxC"/>
</dbReference>
<dbReference type="InterPro" id="IPR030393">
    <property type="entry name" value="G_ENGB_dom"/>
</dbReference>
<dbReference type="EMBL" id="JBHTOG010000005">
    <property type="protein sequence ID" value="MFD1431408.1"/>
    <property type="molecule type" value="Genomic_DNA"/>
</dbReference>
<protein>
    <recommendedName>
        <fullName evidence="10">Probable GTP-binding protein EngB</fullName>
    </recommendedName>
</protein>
<evidence type="ECO:0000256" key="8">
    <source>
        <dbReference type="ARBA" id="ARBA00023210"/>
    </source>
</evidence>
<dbReference type="NCBIfam" id="TIGR03598">
    <property type="entry name" value="GTPase_YsxC"/>
    <property type="match status" value="1"/>
</dbReference>
<keyword evidence="13" id="KW-1185">Reference proteome</keyword>
<evidence type="ECO:0000313" key="13">
    <source>
        <dbReference type="Proteomes" id="UP001597192"/>
    </source>
</evidence>
<evidence type="ECO:0000256" key="3">
    <source>
        <dbReference type="ARBA" id="ARBA00022618"/>
    </source>
</evidence>
<dbReference type="InterPro" id="IPR027417">
    <property type="entry name" value="P-loop_NTPase"/>
</dbReference>
<name>A0ABW4CMZ8_9LACO</name>
<dbReference type="InterPro" id="IPR005225">
    <property type="entry name" value="Small_GTP-bd"/>
</dbReference>
<dbReference type="InterPro" id="IPR006073">
    <property type="entry name" value="GTP-bd"/>
</dbReference>
<keyword evidence="5 10" id="KW-0547">Nucleotide-binding</keyword>
<feature type="domain" description="EngB-type G" evidence="11">
    <location>
        <begin position="22"/>
        <end position="195"/>
    </location>
</feature>
<keyword evidence="9 10" id="KW-0131">Cell cycle</keyword>
<gene>
    <name evidence="12" type="primary">yihA</name>
    <name evidence="10" type="synonym">engB</name>
    <name evidence="12" type="ORF">ACFQ47_01620</name>
</gene>
<keyword evidence="6" id="KW-0460">Magnesium</keyword>
<keyword evidence="8 10" id="KW-0717">Septation</keyword>
<accession>A0ABW4CMZ8</accession>
<comment type="similarity">
    <text evidence="2 10">Belongs to the TRAFAC class TrmE-Era-EngA-EngB-Septin-like GTPase superfamily. EngB GTPase family.</text>
</comment>
<evidence type="ECO:0000256" key="5">
    <source>
        <dbReference type="ARBA" id="ARBA00022741"/>
    </source>
</evidence>
<comment type="cofactor">
    <cofactor evidence="1">
        <name>Mg(2+)</name>
        <dbReference type="ChEBI" id="CHEBI:18420"/>
    </cofactor>
</comment>
<comment type="function">
    <text evidence="10">Necessary for normal cell division and for the maintenance of normal septation.</text>
</comment>
<sequence length="199" mass="22088">MKVNQVSLTISAVAESQYPATGYPEVAFVGRSNVGKSSLLNRLIDRKSLARTSSVPGKTQTLNFYNVEEELYFVDVPGYGYAKVSKSDRAKFAAMIEAYLTSRKQLRGVVQMVDARHEPSADDVSMYQYLKYFHLPVLVVATKIDKTSRAKQNAVIKMVKQGLDLNQTDHLVLFSATTGEGKDAVWQWLEATAEIGGEK</sequence>
<evidence type="ECO:0000313" key="12">
    <source>
        <dbReference type="EMBL" id="MFD1431408.1"/>
    </source>
</evidence>
<evidence type="ECO:0000256" key="9">
    <source>
        <dbReference type="ARBA" id="ARBA00023306"/>
    </source>
</evidence>
<dbReference type="Proteomes" id="UP001597192">
    <property type="component" value="Unassembled WGS sequence"/>
</dbReference>
<keyword evidence="4" id="KW-0479">Metal-binding</keyword>
<reference evidence="13" key="1">
    <citation type="journal article" date="2019" name="Int. J. Syst. Evol. Microbiol.">
        <title>The Global Catalogue of Microorganisms (GCM) 10K type strain sequencing project: providing services to taxonomists for standard genome sequencing and annotation.</title>
        <authorList>
            <consortium name="The Broad Institute Genomics Platform"/>
            <consortium name="The Broad Institute Genome Sequencing Center for Infectious Disease"/>
            <person name="Wu L."/>
            <person name="Ma J."/>
        </authorList>
    </citation>
    <scope>NUCLEOTIDE SEQUENCE [LARGE SCALE GENOMIC DNA]</scope>
    <source>
        <strain evidence="13">CCM 8947</strain>
    </source>
</reference>
<keyword evidence="7 10" id="KW-0342">GTP-binding</keyword>
<dbReference type="Pfam" id="PF01926">
    <property type="entry name" value="MMR_HSR1"/>
    <property type="match status" value="1"/>
</dbReference>